<feature type="domain" description="BAR" evidence="1">
    <location>
        <begin position="6"/>
        <end position="54"/>
    </location>
</feature>
<dbReference type="EMBL" id="ML976686">
    <property type="protein sequence ID" value="KAF1972515.1"/>
    <property type="molecule type" value="Genomic_DNA"/>
</dbReference>
<dbReference type="PANTHER" id="PTHR47174">
    <property type="entry name" value="BRIDGING INTEGRATOR 3"/>
    <property type="match status" value="1"/>
</dbReference>
<dbReference type="PANTHER" id="PTHR47174:SF1">
    <property type="entry name" value="REDUCED VIABILITY UPON STARVATION PROTEIN 167"/>
    <property type="match status" value="1"/>
</dbReference>
<accession>A0A6A5V5W7</accession>
<proteinExistence type="predicted"/>
<dbReference type="SUPFAM" id="SSF103657">
    <property type="entry name" value="BAR/IMD domain-like"/>
    <property type="match status" value="1"/>
</dbReference>
<evidence type="ECO:0000259" key="1">
    <source>
        <dbReference type="Pfam" id="PF03114"/>
    </source>
</evidence>
<dbReference type="Gene3D" id="1.20.1270.60">
    <property type="entry name" value="Arfaptin homology (AH) domain/BAR domain"/>
    <property type="match status" value="1"/>
</dbReference>
<protein>
    <recommendedName>
        <fullName evidence="1">BAR domain-containing protein</fullName>
    </recommendedName>
</protein>
<gene>
    <name evidence="2" type="ORF">BU23DRAFT_467475</name>
</gene>
<dbReference type="GO" id="GO:0006897">
    <property type="term" value="P:endocytosis"/>
    <property type="evidence" value="ECO:0007669"/>
    <property type="project" value="InterPro"/>
</dbReference>
<dbReference type="OrthoDB" id="3722744at2759"/>
<dbReference type="InterPro" id="IPR004148">
    <property type="entry name" value="BAR_dom"/>
</dbReference>
<keyword evidence="3" id="KW-1185">Reference proteome</keyword>
<dbReference type="InterPro" id="IPR046982">
    <property type="entry name" value="BIN3/RVS161-like"/>
</dbReference>
<sequence length="55" mass="6571">MSWKGLTKSVTRAPQTFKQRFNLGEITKDAVYIDAERRFDELEKETKRLHEESKK</sequence>
<dbReference type="GO" id="GO:0043332">
    <property type="term" value="C:mating projection tip"/>
    <property type="evidence" value="ECO:0007669"/>
    <property type="project" value="TreeGrafter"/>
</dbReference>
<evidence type="ECO:0000313" key="2">
    <source>
        <dbReference type="EMBL" id="KAF1972515.1"/>
    </source>
</evidence>
<dbReference type="GO" id="GO:0097320">
    <property type="term" value="P:plasma membrane tubulation"/>
    <property type="evidence" value="ECO:0007669"/>
    <property type="project" value="TreeGrafter"/>
</dbReference>
<dbReference type="AlphaFoldDB" id="A0A6A5V5W7"/>
<dbReference type="GO" id="GO:0030479">
    <property type="term" value="C:actin cortical patch"/>
    <property type="evidence" value="ECO:0007669"/>
    <property type="project" value="TreeGrafter"/>
</dbReference>
<name>A0A6A5V5W7_9PLEO</name>
<dbReference type="GO" id="GO:0031097">
    <property type="term" value="C:medial cortex"/>
    <property type="evidence" value="ECO:0007669"/>
    <property type="project" value="TreeGrafter"/>
</dbReference>
<dbReference type="InterPro" id="IPR027267">
    <property type="entry name" value="AH/BAR_dom_sf"/>
</dbReference>
<reference evidence="2" key="1">
    <citation type="journal article" date="2020" name="Stud. Mycol.">
        <title>101 Dothideomycetes genomes: a test case for predicting lifestyles and emergence of pathogens.</title>
        <authorList>
            <person name="Haridas S."/>
            <person name="Albert R."/>
            <person name="Binder M."/>
            <person name="Bloem J."/>
            <person name="Labutti K."/>
            <person name="Salamov A."/>
            <person name="Andreopoulos B."/>
            <person name="Baker S."/>
            <person name="Barry K."/>
            <person name="Bills G."/>
            <person name="Bluhm B."/>
            <person name="Cannon C."/>
            <person name="Castanera R."/>
            <person name="Culley D."/>
            <person name="Daum C."/>
            <person name="Ezra D."/>
            <person name="Gonzalez J."/>
            <person name="Henrissat B."/>
            <person name="Kuo A."/>
            <person name="Liang C."/>
            <person name="Lipzen A."/>
            <person name="Lutzoni F."/>
            <person name="Magnuson J."/>
            <person name="Mondo S."/>
            <person name="Nolan M."/>
            <person name="Ohm R."/>
            <person name="Pangilinan J."/>
            <person name="Park H.-J."/>
            <person name="Ramirez L."/>
            <person name="Alfaro M."/>
            <person name="Sun H."/>
            <person name="Tritt A."/>
            <person name="Yoshinaga Y."/>
            <person name="Zwiers L.-H."/>
            <person name="Turgeon B."/>
            <person name="Goodwin S."/>
            <person name="Spatafora J."/>
            <person name="Crous P."/>
            <person name="Grigoriev I."/>
        </authorList>
    </citation>
    <scope>NUCLEOTIDE SEQUENCE</scope>
    <source>
        <strain evidence="2">CBS 107.79</strain>
    </source>
</reference>
<dbReference type="Proteomes" id="UP000800036">
    <property type="component" value="Unassembled WGS sequence"/>
</dbReference>
<dbReference type="GO" id="GO:0008289">
    <property type="term" value="F:lipid binding"/>
    <property type="evidence" value="ECO:0007669"/>
    <property type="project" value="TreeGrafter"/>
</dbReference>
<evidence type="ECO:0000313" key="3">
    <source>
        <dbReference type="Proteomes" id="UP000800036"/>
    </source>
</evidence>
<dbReference type="GO" id="GO:0051666">
    <property type="term" value="P:actin cortical patch localization"/>
    <property type="evidence" value="ECO:0007669"/>
    <property type="project" value="InterPro"/>
</dbReference>
<dbReference type="Pfam" id="PF03114">
    <property type="entry name" value="BAR"/>
    <property type="match status" value="1"/>
</dbReference>
<organism evidence="2 3">
    <name type="scientific">Bimuria novae-zelandiae CBS 107.79</name>
    <dbReference type="NCBI Taxonomy" id="1447943"/>
    <lineage>
        <taxon>Eukaryota</taxon>
        <taxon>Fungi</taxon>
        <taxon>Dikarya</taxon>
        <taxon>Ascomycota</taxon>
        <taxon>Pezizomycotina</taxon>
        <taxon>Dothideomycetes</taxon>
        <taxon>Pleosporomycetidae</taxon>
        <taxon>Pleosporales</taxon>
        <taxon>Massarineae</taxon>
        <taxon>Didymosphaeriaceae</taxon>
        <taxon>Bimuria</taxon>
    </lineage>
</organism>
<dbReference type="GO" id="GO:1990528">
    <property type="term" value="C:Rvs161p-Rvs167p complex"/>
    <property type="evidence" value="ECO:0007669"/>
    <property type="project" value="TreeGrafter"/>
</dbReference>